<dbReference type="GO" id="GO:0005789">
    <property type="term" value="C:endoplasmic reticulum membrane"/>
    <property type="evidence" value="ECO:0007669"/>
    <property type="project" value="TreeGrafter"/>
</dbReference>
<dbReference type="GO" id="GO:0047372">
    <property type="term" value="F:monoacylglycerol lipase activity"/>
    <property type="evidence" value="ECO:0007669"/>
    <property type="project" value="TreeGrafter"/>
</dbReference>
<dbReference type="PANTHER" id="PTHR12277:SF194">
    <property type="entry name" value="FI04476P"/>
    <property type="match status" value="1"/>
</dbReference>
<dbReference type="GO" id="GO:0006660">
    <property type="term" value="P:phosphatidylserine catabolic process"/>
    <property type="evidence" value="ECO:0007669"/>
    <property type="project" value="TreeGrafter"/>
</dbReference>
<sequence length="334" mass="38053">MLLDAGISASTSIPWLIAVISNWVYGTSRLHLCSGNCELFIVRDNLTPDEIFLKELKKTDNTVVLYCHGNSNHRASPHRLQMYRVFQELNYHVIALDYRGYGDSTCMRPTEKGVVEDVLQVYSWLVGTVERRSDQRPPVVLWGHSLGTAIAANLVVNMAELCLQRKMEPLPLPNALILEAPFNNLVDAIESHPFSKLVSWLPYYKGSFVKPFTLSSEYTFATDQYLAKVPELPVLILHSKGDRIVPFDLAVKLYNSIKESRKNCKRAPTQLHVFDRGHNDLCEAPGLPRVVGLVYSIELRTYRTLVHPLLYELYKISKKAPRNVSRFPRLMLKV</sequence>
<dbReference type="PANTHER" id="PTHR12277">
    <property type="entry name" value="ALPHA/BETA HYDROLASE DOMAIN-CONTAINING PROTEIN"/>
    <property type="match status" value="1"/>
</dbReference>
<gene>
    <name evidence="2" type="primary">jg19107</name>
    <name evidence="2" type="ORF">PAEG_LOCUS20636</name>
</gene>
<dbReference type="GO" id="GO:0004622">
    <property type="term" value="F:phosphatidylcholine lysophospholipase activity"/>
    <property type="evidence" value="ECO:0007669"/>
    <property type="project" value="TreeGrafter"/>
</dbReference>
<dbReference type="InterPro" id="IPR029058">
    <property type="entry name" value="AB_hydrolase_fold"/>
</dbReference>
<dbReference type="Proteomes" id="UP000838756">
    <property type="component" value="Unassembled WGS sequence"/>
</dbReference>
<evidence type="ECO:0000313" key="2">
    <source>
        <dbReference type="EMBL" id="CAH2244723.1"/>
    </source>
</evidence>
<dbReference type="InterPro" id="IPR000073">
    <property type="entry name" value="AB_hydrolase_1"/>
</dbReference>
<name>A0A8S4S5Q7_9NEOP</name>
<feature type="domain" description="AB hydrolase-1" evidence="1">
    <location>
        <begin position="64"/>
        <end position="248"/>
    </location>
</feature>
<dbReference type="AlphaFoldDB" id="A0A8S4S5Q7"/>
<evidence type="ECO:0000259" key="1">
    <source>
        <dbReference type="Pfam" id="PF12697"/>
    </source>
</evidence>
<dbReference type="SUPFAM" id="SSF53474">
    <property type="entry name" value="alpha/beta-Hydrolases"/>
    <property type="match status" value="1"/>
</dbReference>
<reference evidence="2" key="1">
    <citation type="submission" date="2022-03" db="EMBL/GenBank/DDBJ databases">
        <authorList>
            <person name="Lindestad O."/>
        </authorList>
    </citation>
    <scope>NUCLEOTIDE SEQUENCE</scope>
</reference>
<keyword evidence="3" id="KW-1185">Reference proteome</keyword>
<proteinExistence type="predicted"/>
<comment type="caution">
    <text evidence="2">The sequence shown here is derived from an EMBL/GenBank/DDBJ whole genome shotgun (WGS) entry which is preliminary data.</text>
</comment>
<evidence type="ECO:0000313" key="3">
    <source>
        <dbReference type="Proteomes" id="UP000838756"/>
    </source>
</evidence>
<protein>
    <submittedName>
        <fullName evidence="2">Jg19107 protein</fullName>
    </submittedName>
</protein>
<dbReference type="Gene3D" id="3.40.50.1820">
    <property type="entry name" value="alpha/beta hydrolase"/>
    <property type="match status" value="1"/>
</dbReference>
<dbReference type="Pfam" id="PF12697">
    <property type="entry name" value="Abhydrolase_6"/>
    <property type="match status" value="1"/>
</dbReference>
<organism evidence="2 3">
    <name type="scientific">Pararge aegeria aegeria</name>
    <dbReference type="NCBI Taxonomy" id="348720"/>
    <lineage>
        <taxon>Eukaryota</taxon>
        <taxon>Metazoa</taxon>
        <taxon>Ecdysozoa</taxon>
        <taxon>Arthropoda</taxon>
        <taxon>Hexapoda</taxon>
        <taxon>Insecta</taxon>
        <taxon>Pterygota</taxon>
        <taxon>Neoptera</taxon>
        <taxon>Endopterygota</taxon>
        <taxon>Lepidoptera</taxon>
        <taxon>Glossata</taxon>
        <taxon>Ditrysia</taxon>
        <taxon>Papilionoidea</taxon>
        <taxon>Nymphalidae</taxon>
        <taxon>Satyrinae</taxon>
        <taxon>Satyrini</taxon>
        <taxon>Parargina</taxon>
        <taxon>Pararge</taxon>
    </lineage>
</organism>
<dbReference type="GO" id="GO:0052651">
    <property type="term" value="P:monoacylglycerol catabolic process"/>
    <property type="evidence" value="ECO:0007669"/>
    <property type="project" value="TreeGrafter"/>
</dbReference>
<dbReference type="OrthoDB" id="10249433at2759"/>
<accession>A0A8S4S5Q7</accession>
<dbReference type="PRINTS" id="PR00111">
    <property type="entry name" value="ABHYDROLASE"/>
</dbReference>
<dbReference type="EMBL" id="CAKXAJ010025846">
    <property type="protein sequence ID" value="CAH2244723.1"/>
    <property type="molecule type" value="Genomic_DNA"/>
</dbReference>